<dbReference type="GO" id="GO:0019646">
    <property type="term" value="P:aerobic electron transport chain"/>
    <property type="evidence" value="ECO:0007669"/>
    <property type="project" value="TreeGrafter"/>
</dbReference>
<evidence type="ECO:0000256" key="5">
    <source>
        <dbReference type="ARBA" id="ARBA00023002"/>
    </source>
</evidence>
<dbReference type="PANTHER" id="PTHR42913">
    <property type="entry name" value="APOPTOSIS-INDUCING FACTOR 1"/>
    <property type="match status" value="1"/>
</dbReference>
<accession>A0A1H8FQP9</accession>
<gene>
    <name evidence="7" type="ORF">SAMN05444955_10919</name>
</gene>
<evidence type="ECO:0000256" key="2">
    <source>
        <dbReference type="ARBA" id="ARBA00005272"/>
    </source>
</evidence>
<comment type="cofactor">
    <cofactor evidence="1">
        <name>FAD</name>
        <dbReference type="ChEBI" id="CHEBI:57692"/>
    </cofactor>
</comment>
<sequence length="396" mass="43827">MNPLPHVVILGAGYGGLVTAIRLQKMLNDQEADVTLVNKHDYHYLTAHLHKPAAGTDRDDNACISISELIDDAKVHFVKSTVLEIQPEQKKVVLEDRVLSYDYLVIGLGSEPETFGIPGVREYAFKIRSINSVRLIRTHIEYMFAKYKLEPHRTDYLTFVIGGSGLTGTEFVGELADRLPDLCKKYRVDSSLVNIYNVEMAPQALPMGLPSDLVDYGMDVLRRKGITYQLSTAIKECTPEGVVLGSGEFIKAATVIWTGGVRGNHLLEEAGFETVKGRVKVDEYLRDPRHPDVFIVGDCSMVQSPEGTPYPPSAQLAVRQGANVARNLAAILRNQPLKPFQFDYKGTVASLGKHEAVGVVNGKKVKGRVAAWIKRIIDARYLLIIGGVRLFLKKIT</sequence>
<dbReference type="OrthoDB" id="9781621at2"/>
<evidence type="ECO:0000313" key="7">
    <source>
        <dbReference type="EMBL" id="SEN34043.1"/>
    </source>
</evidence>
<proteinExistence type="inferred from homology"/>
<dbReference type="EMBL" id="FOCQ01000009">
    <property type="protein sequence ID" value="SEN34043.1"/>
    <property type="molecule type" value="Genomic_DNA"/>
</dbReference>
<keyword evidence="5" id="KW-0560">Oxidoreductase</keyword>
<dbReference type="Pfam" id="PF07992">
    <property type="entry name" value="Pyr_redox_2"/>
    <property type="match status" value="1"/>
</dbReference>
<keyword evidence="3" id="KW-0285">Flavoprotein</keyword>
<evidence type="ECO:0000256" key="4">
    <source>
        <dbReference type="ARBA" id="ARBA00022827"/>
    </source>
</evidence>
<keyword evidence="8" id="KW-1185">Reference proteome</keyword>
<dbReference type="InterPro" id="IPR023753">
    <property type="entry name" value="FAD/NAD-binding_dom"/>
</dbReference>
<feature type="domain" description="FAD/NAD(P)-binding" evidence="6">
    <location>
        <begin position="6"/>
        <end position="321"/>
    </location>
</feature>
<evidence type="ECO:0000259" key="6">
    <source>
        <dbReference type="Pfam" id="PF07992"/>
    </source>
</evidence>
<dbReference type="Gene3D" id="3.50.50.100">
    <property type="match status" value="1"/>
</dbReference>
<evidence type="ECO:0000256" key="1">
    <source>
        <dbReference type="ARBA" id="ARBA00001974"/>
    </source>
</evidence>
<name>A0A1H8FQP9_9BACL</name>
<dbReference type="PRINTS" id="PR00368">
    <property type="entry name" value="FADPNR"/>
</dbReference>
<protein>
    <submittedName>
        <fullName evidence="7">NADH dehydrogenase</fullName>
    </submittedName>
</protein>
<organism evidence="7 8">
    <name type="scientific">Lihuaxuella thermophila</name>
    <dbReference type="NCBI Taxonomy" id="1173111"/>
    <lineage>
        <taxon>Bacteria</taxon>
        <taxon>Bacillati</taxon>
        <taxon>Bacillota</taxon>
        <taxon>Bacilli</taxon>
        <taxon>Bacillales</taxon>
        <taxon>Thermoactinomycetaceae</taxon>
        <taxon>Lihuaxuella</taxon>
    </lineage>
</organism>
<dbReference type="SUPFAM" id="SSF51905">
    <property type="entry name" value="FAD/NAD(P)-binding domain"/>
    <property type="match status" value="2"/>
</dbReference>
<dbReference type="RefSeq" id="WP_089969097.1">
    <property type="nucleotide sequence ID" value="NZ_FOCQ01000009.1"/>
</dbReference>
<dbReference type="PANTHER" id="PTHR42913:SF3">
    <property type="entry name" value="64 KDA MITOCHONDRIAL NADH DEHYDROGENASE (EUROFUNG)"/>
    <property type="match status" value="1"/>
</dbReference>
<dbReference type="InterPro" id="IPR036188">
    <property type="entry name" value="FAD/NAD-bd_sf"/>
</dbReference>
<reference evidence="7 8" key="1">
    <citation type="submission" date="2016-10" db="EMBL/GenBank/DDBJ databases">
        <authorList>
            <person name="de Groot N.N."/>
        </authorList>
    </citation>
    <scope>NUCLEOTIDE SEQUENCE [LARGE SCALE GENOMIC DNA]</scope>
    <source>
        <strain evidence="7 8">DSM 46701</strain>
    </source>
</reference>
<evidence type="ECO:0000256" key="3">
    <source>
        <dbReference type="ARBA" id="ARBA00022630"/>
    </source>
</evidence>
<dbReference type="AlphaFoldDB" id="A0A1H8FQP9"/>
<dbReference type="GO" id="GO:0003955">
    <property type="term" value="F:NAD(P)H dehydrogenase (quinone) activity"/>
    <property type="evidence" value="ECO:0007669"/>
    <property type="project" value="TreeGrafter"/>
</dbReference>
<comment type="similarity">
    <text evidence="2">Belongs to the NADH dehydrogenase family.</text>
</comment>
<dbReference type="InterPro" id="IPR051169">
    <property type="entry name" value="NADH-Q_oxidoreductase"/>
</dbReference>
<dbReference type="Proteomes" id="UP000199695">
    <property type="component" value="Unassembled WGS sequence"/>
</dbReference>
<evidence type="ECO:0000313" key="8">
    <source>
        <dbReference type="Proteomes" id="UP000199695"/>
    </source>
</evidence>
<keyword evidence="4" id="KW-0274">FAD</keyword>
<dbReference type="STRING" id="1173111.SAMN05444955_10919"/>